<accession>A0A1G8R351</accession>
<dbReference type="SUPFAM" id="SSF53756">
    <property type="entry name" value="UDP-Glycosyltransferase/glycogen phosphorylase"/>
    <property type="match status" value="1"/>
</dbReference>
<dbReference type="RefSeq" id="WP_089717320.1">
    <property type="nucleotide sequence ID" value="NZ_FNEH01000028.1"/>
</dbReference>
<organism evidence="1 2">
    <name type="scientific">Halanaerobium congolense</name>
    <dbReference type="NCBI Taxonomy" id="54121"/>
    <lineage>
        <taxon>Bacteria</taxon>
        <taxon>Bacillati</taxon>
        <taxon>Bacillota</taxon>
        <taxon>Clostridia</taxon>
        <taxon>Halanaerobiales</taxon>
        <taxon>Halanaerobiaceae</taxon>
        <taxon>Halanaerobium</taxon>
    </lineage>
</organism>
<name>A0A1G8R351_9FIRM</name>
<gene>
    <name evidence="1" type="ORF">SAMN04515654_12827</name>
</gene>
<evidence type="ECO:0000313" key="2">
    <source>
        <dbReference type="Proteomes" id="UP000198945"/>
    </source>
</evidence>
<protein>
    <submittedName>
        <fullName evidence="1">Uncharacterized protein</fullName>
    </submittedName>
</protein>
<dbReference type="Proteomes" id="UP000198945">
    <property type="component" value="Unassembled WGS sequence"/>
</dbReference>
<sequence length="399" mass="46859">MKILYITSLFFKKASSASIRNISLVNGLIDNDAEVDVLTLKYPEKVEDSFLKNSLHKNVNVYQDELDFLNNYIKNSSNSNDKFKFNLFNKMKNMLKKIIKNIYFFPGVDKEWINGHSKELDYSDYDLIISSSDTKTSHFVAKKIINKMEKEVNWFQIWGDPWTEDINNNYYLDFRTKKAEKNLLKRADIVFYVSLPTLKKMTRTYEKYSDKFRYLSRSFFKEVSNNINSCDKYVFAYTGVLDYGRNLNPLISKIIDYNETKNKKIELQIYGRINKKTNQKLIKSKYVKKNGVVTYKKIINVYKNSHVLIFLSNPESSHQIPGKLFDYFGTNKTILALVENKNDGVYNFLKESNRCLIYKNNFESINLKNVIESIGNEKVLNKYSGETVAKKIINTFEEK</sequence>
<reference evidence="1 2" key="1">
    <citation type="submission" date="2016-10" db="EMBL/GenBank/DDBJ databases">
        <authorList>
            <person name="de Groot N.N."/>
        </authorList>
    </citation>
    <scope>NUCLEOTIDE SEQUENCE [LARGE SCALE GENOMIC DNA]</scope>
    <source>
        <strain evidence="1 2">WG7</strain>
    </source>
</reference>
<evidence type="ECO:0000313" key="1">
    <source>
        <dbReference type="EMBL" id="SDJ11381.1"/>
    </source>
</evidence>
<dbReference type="EMBL" id="FNEH01000028">
    <property type="protein sequence ID" value="SDJ11381.1"/>
    <property type="molecule type" value="Genomic_DNA"/>
</dbReference>
<dbReference type="AlphaFoldDB" id="A0A1G8R351"/>
<proteinExistence type="predicted"/>